<feature type="region of interest" description="Disordered" evidence="1">
    <location>
        <begin position="523"/>
        <end position="564"/>
    </location>
</feature>
<keyword evidence="3" id="KW-1185">Reference proteome</keyword>
<feature type="compositionally biased region" description="Basic residues" evidence="1">
    <location>
        <begin position="548"/>
        <end position="564"/>
    </location>
</feature>
<accession>A0A1I8B2A5</accession>
<keyword evidence="2" id="KW-0472">Membrane</keyword>
<feature type="transmembrane region" description="Helical" evidence="2">
    <location>
        <begin position="361"/>
        <end position="385"/>
    </location>
</feature>
<dbReference type="AlphaFoldDB" id="A0A1I8B2A5"/>
<feature type="region of interest" description="Disordered" evidence="1">
    <location>
        <begin position="391"/>
        <end position="411"/>
    </location>
</feature>
<name>A0A1I8B2A5_MELHA</name>
<sequence>MVSTFFPNATKPSKQLCLRQHRLHQQKQRSNALLPPSSNGPQHRTFGKEVVNAVFSTAAIHRRTPCACSSWTGQHELRYNGSGCTVELITERGKKMIKFTTGVRSEGTGCLDDCDGKVAHFKHGFSNLLPFAYSRTKKELEKLNEGPDSEATGCGDEGLCGCMSQTFLEVSWSTCSGYIYAHTHLIGEVKQGLSHERRFGSGDEEFNFNLTTKKSEFTMDFDKAGETNFNSMNKPISCVPNKANAIVGPKTWKIKNIMKGKYLLVFHLLSKSATREFKDNKVDKEQQPKEEAPKCDLFVRFTRPEYEFLYVGPPTTTTVTTTTTTTTTPAIIPSSSTTGIHQGSTKVQEVKGLEKKSGSGIVIIVIVCVVLVVVLGIGFLIYFITKKEENQPETKQSETKAGPVQSSRVGEDEMQKQFWSKLGNEEQIRTKNLPSLEEQFVTEIFDRMEGDDGLNCRDALFELYLPELKEKGFATVGTFNEWGMKNGMNKRDDEFWEDYVRRIKKAKVQRKATEGAKEYLEAEESKNYYKSNAENDGVKKTPKDSTPKKKTSKTPQGKKKTGKK</sequence>
<feature type="compositionally biased region" description="Basic and acidic residues" evidence="1">
    <location>
        <begin position="536"/>
        <end position="547"/>
    </location>
</feature>
<proteinExistence type="predicted"/>
<evidence type="ECO:0000256" key="1">
    <source>
        <dbReference type="SAM" id="MobiDB-lite"/>
    </source>
</evidence>
<evidence type="ECO:0000313" key="3">
    <source>
        <dbReference type="Proteomes" id="UP000095281"/>
    </source>
</evidence>
<reference evidence="4" key="1">
    <citation type="submission" date="2016-11" db="UniProtKB">
        <authorList>
            <consortium name="WormBaseParasite"/>
        </authorList>
    </citation>
    <scope>IDENTIFICATION</scope>
</reference>
<keyword evidence="2" id="KW-1133">Transmembrane helix</keyword>
<keyword evidence="2" id="KW-0812">Transmembrane</keyword>
<evidence type="ECO:0000313" key="4">
    <source>
        <dbReference type="WBParaSite" id="MhA1_Contig126.frz3.gene6"/>
    </source>
</evidence>
<protein>
    <submittedName>
        <fullName evidence="4">Uncharacterized protein</fullName>
    </submittedName>
</protein>
<organism evidence="3 4">
    <name type="scientific">Meloidogyne hapla</name>
    <name type="common">Root-knot nematode worm</name>
    <dbReference type="NCBI Taxonomy" id="6305"/>
    <lineage>
        <taxon>Eukaryota</taxon>
        <taxon>Metazoa</taxon>
        <taxon>Ecdysozoa</taxon>
        <taxon>Nematoda</taxon>
        <taxon>Chromadorea</taxon>
        <taxon>Rhabditida</taxon>
        <taxon>Tylenchina</taxon>
        <taxon>Tylenchomorpha</taxon>
        <taxon>Tylenchoidea</taxon>
        <taxon>Meloidogynidae</taxon>
        <taxon>Meloidogyninae</taxon>
        <taxon>Meloidogyne</taxon>
    </lineage>
</organism>
<dbReference type="WBParaSite" id="MhA1_Contig126.frz3.gene6">
    <property type="protein sequence ID" value="MhA1_Contig126.frz3.gene6"/>
    <property type="gene ID" value="MhA1_Contig126.frz3.gene6"/>
</dbReference>
<dbReference type="Proteomes" id="UP000095281">
    <property type="component" value="Unplaced"/>
</dbReference>
<evidence type="ECO:0000256" key="2">
    <source>
        <dbReference type="SAM" id="Phobius"/>
    </source>
</evidence>